<dbReference type="AlphaFoldDB" id="A0A8H5QE40"/>
<dbReference type="Proteomes" id="UP000530670">
    <property type="component" value="Unassembled WGS sequence"/>
</dbReference>
<keyword evidence="3" id="KW-0805">Transcription regulation</keyword>
<keyword evidence="4" id="KW-0804">Transcription</keyword>
<dbReference type="OrthoDB" id="2309723at2759"/>
<reference evidence="7 8" key="1">
    <citation type="submission" date="2020-05" db="EMBL/GenBank/DDBJ databases">
        <title>Identification and distribution of gene clusters putatively required for synthesis of sphingolipid metabolism inhibitors in phylogenetically diverse species of the filamentous fungus Fusarium.</title>
        <authorList>
            <person name="Kim H.-S."/>
            <person name="Busman M."/>
            <person name="Brown D.W."/>
            <person name="Divon H."/>
            <person name="Uhlig S."/>
            <person name="Proctor R.H."/>
        </authorList>
    </citation>
    <scope>NUCLEOTIDE SEQUENCE [LARGE SCALE GENOMIC DNA]</scope>
    <source>
        <strain evidence="7 8">NRRL 66243</strain>
    </source>
</reference>
<evidence type="ECO:0008006" key="9">
    <source>
        <dbReference type="Google" id="ProtNLM"/>
    </source>
</evidence>
<evidence type="ECO:0000256" key="2">
    <source>
        <dbReference type="ARBA" id="ARBA00022723"/>
    </source>
</evidence>
<evidence type="ECO:0000256" key="3">
    <source>
        <dbReference type="ARBA" id="ARBA00023015"/>
    </source>
</evidence>
<evidence type="ECO:0000256" key="1">
    <source>
        <dbReference type="ARBA" id="ARBA00004123"/>
    </source>
</evidence>
<comment type="subcellular location">
    <subcellularLocation>
        <location evidence="1">Nucleus</location>
    </subcellularLocation>
</comment>
<evidence type="ECO:0000256" key="6">
    <source>
        <dbReference type="SAM" id="MobiDB-lite"/>
    </source>
</evidence>
<proteinExistence type="predicted"/>
<accession>A0A8H5QE40</accession>
<protein>
    <recommendedName>
        <fullName evidence="9">Transcription factor domain-containing protein</fullName>
    </recommendedName>
</protein>
<dbReference type="GO" id="GO:0000981">
    <property type="term" value="F:DNA-binding transcription factor activity, RNA polymerase II-specific"/>
    <property type="evidence" value="ECO:0007669"/>
    <property type="project" value="InterPro"/>
</dbReference>
<dbReference type="GO" id="GO:0008270">
    <property type="term" value="F:zinc ion binding"/>
    <property type="evidence" value="ECO:0007669"/>
    <property type="project" value="InterPro"/>
</dbReference>
<keyword evidence="2" id="KW-0479">Metal-binding</keyword>
<dbReference type="RefSeq" id="XP_037199372.1">
    <property type="nucleotide sequence ID" value="XM_037346766.1"/>
</dbReference>
<evidence type="ECO:0000313" key="8">
    <source>
        <dbReference type="Proteomes" id="UP000530670"/>
    </source>
</evidence>
<sequence length="527" mass="58900">MHTGSGAGRPSTACRPYNSGPRGNLGLAEPPPPQQSTSSQIGVDSPLENRHLNSVPGIDESARADIQFGVPSQLVSDLIDTFFTHAYNADLLLHRETFLQDQADGRVRPHVLLSVCAFAAIFHRDSNGHNSLKQHGFASEWAECAARLVLKEVEKPNEDNVISFLILALFWYSQGNWRRSYIHKGLPSIRLGAGSAVHNLIKSPDADSEIRLNAIYHLNTEITRWWIDLPENLRLDISNLSQTRRKDLPRLVLIHAVYYQCLCVMHSSLVPLYSWGKEEHVPLLAMQLSAQIAYDNACAVSELFQAILEQYSEFNEFTSFVGYAAYCGCAIQIPFMGCSDLTVKERATKNVRVNLQIIRSIGLNWKFVSLLYSYAEYIMEIHTNHPLHLTSEPKSLPPNKLNGFRITASKARASILEHNAVLWKEDGVSAQGDEVTDLGFGNEPLEARTQSTPVNDFRTAEGPALDANRTTHSNLAGISRSNCQPISRLSEISPQEFFQPLLDASDLFEVLPEYDRSLVGQFDITEW</sequence>
<dbReference type="GO" id="GO:0005634">
    <property type="term" value="C:nucleus"/>
    <property type="evidence" value="ECO:0007669"/>
    <property type="project" value="UniProtKB-SubCell"/>
</dbReference>
<dbReference type="PANTHER" id="PTHR47338">
    <property type="entry name" value="ZN(II)2CYS6 TRANSCRIPTION FACTOR (EUROFUNG)-RELATED"/>
    <property type="match status" value="1"/>
</dbReference>
<dbReference type="PANTHER" id="PTHR47338:SF5">
    <property type="entry name" value="ZN(II)2CYS6 TRANSCRIPTION FACTOR (EUROFUNG)"/>
    <property type="match status" value="1"/>
</dbReference>
<dbReference type="GO" id="GO:0006351">
    <property type="term" value="P:DNA-templated transcription"/>
    <property type="evidence" value="ECO:0007669"/>
    <property type="project" value="InterPro"/>
</dbReference>
<gene>
    <name evidence="7" type="ORF">FTJAE_13605</name>
</gene>
<comment type="caution">
    <text evidence="7">The sequence shown here is derived from an EMBL/GenBank/DDBJ whole genome shotgun (WGS) entry which is preliminary data.</text>
</comment>
<dbReference type="GeneID" id="59299036"/>
<feature type="region of interest" description="Disordered" evidence="6">
    <location>
        <begin position="1"/>
        <end position="54"/>
    </location>
</feature>
<evidence type="ECO:0000256" key="4">
    <source>
        <dbReference type="ARBA" id="ARBA00023163"/>
    </source>
</evidence>
<name>A0A8H5QE40_9HYPO</name>
<keyword evidence="8" id="KW-1185">Reference proteome</keyword>
<evidence type="ECO:0000256" key="5">
    <source>
        <dbReference type="ARBA" id="ARBA00023242"/>
    </source>
</evidence>
<dbReference type="GO" id="GO:0003677">
    <property type="term" value="F:DNA binding"/>
    <property type="evidence" value="ECO:0007669"/>
    <property type="project" value="InterPro"/>
</dbReference>
<keyword evidence="5" id="KW-0539">Nucleus</keyword>
<organism evidence="7 8">
    <name type="scientific">Fusarium tjaetaba</name>
    <dbReference type="NCBI Taxonomy" id="1567544"/>
    <lineage>
        <taxon>Eukaryota</taxon>
        <taxon>Fungi</taxon>
        <taxon>Dikarya</taxon>
        <taxon>Ascomycota</taxon>
        <taxon>Pezizomycotina</taxon>
        <taxon>Sordariomycetes</taxon>
        <taxon>Hypocreomycetidae</taxon>
        <taxon>Hypocreales</taxon>
        <taxon>Nectriaceae</taxon>
        <taxon>Fusarium</taxon>
        <taxon>Fusarium fujikuroi species complex</taxon>
    </lineage>
</organism>
<dbReference type="InterPro" id="IPR050815">
    <property type="entry name" value="TF_fung"/>
</dbReference>
<evidence type="ECO:0000313" key="7">
    <source>
        <dbReference type="EMBL" id="KAF5614770.1"/>
    </source>
</evidence>
<dbReference type="EMBL" id="JAAQRI010000445">
    <property type="protein sequence ID" value="KAF5614770.1"/>
    <property type="molecule type" value="Genomic_DNA"/>
</dbReference>
<dbReference type="CDD" id="cd12148">
    <property type="entry name" value="fungal_TF_MHR"/>
    <property type="match status" value="1"/>
</dbReference>